<gene>
    <name evidence="1" type="ORF">O6P43_000426</name>
</gene>
<dbReference type="Proteomes" id="UP001163823">
    <property type="component" value="Chromosome 1"/>
</dbReference>
<proteinExistence type="predicted"/>
<sequence>MKKAEDHCSTCFYSASPVSHSTIAKYMSDGEEIRTSSDEYSRFCFDSVHYSSQPAYKYIKTLFSYGK</sequence>
<organism evidence="1 2">
    <name type="scientific">Quillaja saponaria</name>
    <name type="common">Soap bark tree</name>
    <dbReference type="NCBI Taxonomy" id="32244"/>
    <lineage>
        <taxon>Eukaryota</taxon>
        <taxon>Viridiplantae</taxon>
        <taxon>Streptophyta</taxon>
        <taxon>Embryophyta</taxon>
        <taxon>Tracheophyta</taxon>
        <taxon>Spermatophyta</taxon>
        <taxon>Magnoliopsida</taxon>
        <taxon>eudicotyledons</taxon>
        <taxon>Gunneridae</taxon>
        <taxon>Pentapetalae</taxon>
        <taxon>rosids</taxon>
        <taxon>fabids</taxon>
        <taxon>Fabales</taxon>
        <taxon>Quillajaceae</taxon>
        <taxon>Quillaja</taxon>
    </lineage>
</organism>
<keyword evidence="2" id="KW-1185">Reference proteome</keyword>
<reference evidence="1 2" key="1">
    <citation type="journal article" date="2023" name="Science">
        <title>Elucidation of the pathway for biosynthesis of saponin adjuvants from the soapbark tree.</title>
        <authorList>
            <person name="Reed J."/>
            <person name="Orme A."/>
            <person name="El-Demerdash A."/>
            <person name="Owen C."/>
            <person name="Martin L.B.B."/>
            <person name="Misra R.C."/>
            <person name="Kikuchi S."/>
            <person name="Rejzek M."/>
            <person name="Martin A.C."/>
            <person name="Harkess A."/>
            <person name="Leebens-Mack J."/>
            <person name="Louveau T."/>
            <person name="Stephenson M.J."/>
            <person name="Osbourn A."/>
        </authorList>
    </citation>
    <scope>NUCLEOTIDE SEQUENCE [LARGE SCALE GENOMIC DNA]</scope>
    <source>
        <strain evidence="1">S10</strain>
    </source>
</reference>
<dbReference type="AlphaFoldDB" id="A0AAD7QGI1"/>
<evidence type="ECO:0000313" key="2">
    <source>
        <dbReference type="Proteomes" id="UP001163823"/>
    </source>
</evidence>
<name>A0AAD7QGI1_QUISA</name>
<accession>A0AAD7QGI1</accession>
<dbReference type="KEGG" id="qsa:O6P43_000426"/>
<protein>
    <submittedName>
        <fullName evidence="1">Uncharacterized protein</fullName>
    </submittedName>
</protein>
<comment type="caution">
    <text evidence="1">The sequence shown here is derived from an EMBL/GenBank/DDBJ whole genome shotgun (WGS) entry which is preliminary data.</text>
</comment>
<dbReference type="EMBL" id="JARAOO010000001">
    <property type="protein sequence ID" value="KAJ7981117.1"/>
    <property type="molecule type" value="Genomic_DNA"/>
</dbReference>
<evidence type="ECO:0000313" key="1">
    <source>
        <dbReference type="EMBL" id="KAJ7981117.1"/>
    </source>
</evidence>